<comment type="caution">
    <text evidence="4">The sequence shown here is derived from an EMBL/GenBank/DDBJ whole genome shotgun (WGS) entry which is preliminary data.</text>
</comment>
<protein>
    <recommendedName>
        <fullName evidence="3">Response regulatory domain-containing protein</fullName>
    </recommendedName>
</protein>
<dbReference type="InterPro" id="IPR050595">
    <property type="entry name" value="Bact_response_regulator"/>
</dbReference>
<dbReference type="SUPFAM" id="SSF52172">
    <property type="entry name" value="CheY-like"/>
    <property type="match status" value="1"/>
</dbReference>
<dbReference type="Pfam" id="PF00072">
    <property type="entry name" value="Response_reg"/>
    <property type="match status" value="1"/>
</dbReference>
<evidence type="ECO:0000259" key="3">
    <source>
        <dbReference type="PROSITE" id="PS50110"/>
    </source>
</evidence>
<dbReference type="AlphaFoldDB" id="A0A1G2HVH8"/>
<dbReference type="Proteomes" id="UP000178774">
    <property type="component" value="Unassembled WGS sequence"/>
</dbReference>
<dbReference type="InterPro" id="IPR001789">
    <property type="entry name" value="Sig_transdc_resp-reg_receiver"/>
</dbReference>
<evidence type="ECO:0000256" key="2">
    <source>
        <dbReference type="PROSITE-ProRule" id="PRU00169"/>
    </source>
</evidence>
<dbReference type="PANTHER" id="PTHR44591:SF3">
    <property type="entry name" value="RESPONSE REGULATORY DOMAIN-CONTAINING PROTEIN"/>
    <property type="match status" value="1"/>
</dbReference>
<dbReference type="InterPro" id="IPR011006">
    <property type="entry name" value="CheY-like_superfamily"/>
</dbReference>
<dbReference type="Gene3D" id="3.40.50.2300">
    <property type="match status" value="1"/>
</dbReference>
<reference evidence="4 5" key="1">
    <citation type="journal article" date="2016" name="Nat. Commun.">
        <title>Thousands of microbial genomes shed light on interconnected biogeochemical processes in an aquifer system.</title>
        <authorList>
            <person name="Anantharaman K."/>
            <person name="Brown C.T."/>
            <person name="Hug L.A."/>
            <person name="Sharon I."/>
            <person name="Castelle C.J."/>
            <person name="Probst A.J."/>
            <person name="Thomas B.C."/>
            <person name="Singh A."/>
            <person name="Wilkins M.J."/>
            <person name="Karaoz U."/>
            <person name="Brodie E.L."/>
            <person name="Williams K.H."/>
            <person name="Hubbard S.S."/>
            <person name="Banfield J.F."/>
        </authorList>
    </citation>
    <scope>NUCLEOTIDE SEQUENCE [LARGE SCALE GENOMIC DNA]</scope>
</reference>
<evidence type="ECO:0000256" key="1">
    <source>
        <dbReference type="ARBA" id="ARBA00022553"/>
    </source>
</evidence>
<sequence>MIKVLVVEDNEIIRRAMVDELLLDKFSVAEAMDGEEALAKIISKKPDIVILDIMLPKMNGLEVFKKIRGNPLIAETKVVVFTNIDADDKMIEELSSLNPCFYLNKARLRLEELPEKIKACFSS</sequence>
<accession>A0A1G2HVH8</accession>
<dbReference type="GO" id="GO:0000160">
    <property type="term" value="P:phosphorelay signal transduction system"/>
    <property type="evidence" value="ECO:0007669"/>
    <property type="project" value="InterPro"/>
</dbReference>
<dbReference type="PROSITE" id="PS50110">
    <property type="entry name" value="RESPONSE_REGULATORY"/>
    <property type="match status" value="1"/>
</dbReference>
<dbReference type="EMBL" id="MHOP01000004">
    <property type="protein sequence ID" value="OGZ66554.1"/>
    <property type="molecule type" value="Genomic_DNA"/>
</dbReference>
<gene>
    <name evidence="4" type="ORF">A2822_01390</name>
</gene>
<feature type="domain" description="Response regulatory" evidence="3">
    <location>
        <begin position="3"/>
        <end position="120"/>
    </location>
</feature>
<evidence type="ECO:0000313" key="4">
    <source>
        <dbReference type="EMBL" id="OGZ66554.1"/>
    </source>
</evidence>
<proteinExistence type="predicted"/>
<dbReference type="SMART" id="SM00448">
    <property type="entry name" value="REC"/>
    <property type="match status" value="1"/>
</dbReference>
<evidence type="ECO:0000313" key="5">
    <source>
        <dbReference type="Proteomes" id="UP000178774"/>
    </source>
</evidence>
<dbReference type="PANTHER" id="PTHR44591">
    <property type="entry name" value="STRESS RESPONSE REGULATOR PROTEIN 1"/>
    <property type="match status" value="1"/>
</dbReference>
<organism evidence="4 5">
    <name type="scientific">Candidatus Staskawiczbacteria bacterium RIFCSPHIGHO2_01_FULL_41_41</name>
    <dbReference type="NCBI Taxonomy" id="1802203"/>
    <lineage>
        <taxon>Bacteria</taxon>
        <taxon>Candidatus Staskawicziibacteriota</taxon>
    </lineage>
</organism>
<name>A0A1G2HVH8_9BACT</name>
<keyword evidence="1 2" id="KW-0597">Phosphoprotein</keyword>
<feature type="modified residue" description="4-aspartylphosphate" evidence="2">
    <location>
        <position position="52"/>
    </location>
</feature>